<dbReference type="InterPro" id="IPR013561">
    <property type="entry name" value="FilR1_middle_dom"/>
</dbReference>
<dbReference type="eggNOG" id="arCOG04362">
    <property type="taxonomic scope" value="Archaea"/>
</dbReference>
<dbReference type="EnsemblBacteria" id="ABQ87022">
    <property type="protein sequence ID" value="ABQ87022"/>
    <property type="gene ID" value="Msm_0817"/>
</dbReference>
<feature type="domain" description="Methanogenesis regulatory protein FilR1 middle" evidence="1">
    <location>
        <begin position="132"/>
        <end position="261"/>
    </location>
</feature>
<sequence>MMSTKVENINQKIQFLTKSGIRLHILNILSKNPQNIKELVNTTQITYSTLSSNLHKLQQEKYIQKIKNKYYLTQTTKMYLNIILEFKNAIKLINQFDEFWDKHDVKQINLDSLKNITSLHDSQLIKTTPIDIYKTHNTIKGQLLMSYNIKAIFPYLHPDYPVIIEQVLQKGGNVELIINDEIFESLMDNIETEIKKKSIRNGCLKVHKLKENLNLYLIISDKNTNLGLFKSDGSFDQNRLLTSENQQAIKWANNLFENVKANW</sequence>
<dbReference type="Gene3D" id="1.10.10.10">
    <property type="entry name" value="Winged helix-like DNA-binding domain superfamily/Winged helix DNA-binding domain"/>
    <property type="match status" value="1"/>
</dbReference>
<dbReference type="InterPro" id="IPR036388">
    <property type="entry name" value="WH-like_DNA-bd_sf"/>
</dbReference>
<dbReference type="InterPro" id="IPR057527">
    <property type="entry name" value="HVO_A0261-like_N"/>
</dbReference>
<dbReference type="InterPro" id="IPR011991">
    <property type="entry name" value="ArsR-like_HTH"/>
</dbReference>
<dbReference type="STRING" id="420247.Msm_0817"/>
<dbReference type="BioCyc" id="MSMI420247:GHWZ-833-MONOMER"/>
<dbReference type="InterPro" id="IPR036390">
    <property type="entry name" value="WH_DNA-bd_sf"/>
</dbReference>
<dbReference type="InterPro" id="IPR016490">
    <property type="entry name" value="Tscrpt_reg_HTH_AF0396-typ3"/>
</dbReference>
<dbReference type="SUPFAM" id="SSF46785">
    <property type="entry name" value="Winged helix' DNA-binding domain"/>
    <property type="match status" value="1"/>
</dbReference>
<protein>
    <submittedName>
        <fullName evidence="3">Predicted transcriptional regulator</fullName>
    </submittedName>
</protein>
<evidence type="ECO:0000313" key="3">
    <source>
        <dbReference type="EMBL" id="ABQ87022.1"/>
    </source>
</evidence>
<dbReference type="CDD" id="cd00090">
    <property type="entry name" value="HTH_ARSR"/>
    <property type="match status" value="1"/>
</dbReference>
<dbReference type="GeneID" id="78817448"/>
<dbReference type="HOGENOM" id="CLU_062767_0_0_2"/>
<feature type="domain" description="HVO-A0261-like N-terminal" evidence="2">
    <location>
        <begin position="11"/>
        <end position="90"/>
    </location>
</feature>
<evidence type="ECO:0000259" key="1">
    <source>
        <dbReference type="Pfam" id="PF08350"/>
    </source>
</evidence>
<dbReference type="EMBL" id="CP000678">
    <property type="protein sequence ID" value="ABQ87022.1"/>
    <property type="molecule type" value="Genomic_DNA"/>
</dbReference>
<proteinExistence type="predicted"/>
<evidence type="ECO:0000259" key="2">
    <source>
        <dbReference type="Pfam" id="PF25213"/>
    </source>
</evidence>
<evidence type="ECO:0000313" key="4">
    <source>
        <dbReference type="Proteomes" id="UP000001992"/>
    </source>
</evidence>
<accession>A5ULE4</accession>
<dbReference type="Pfam" id="PF25213">
    <property type="entry name" value="HVO_A0261_N"/>
    <property type="match status" value="1"/>
</dbReference>
<reference evidence="3 4" key="1">
    <citation type="journal article" date="2007" name="Proc. Natl. Acad. Sci. U.S.A.">
        <title>Genomic and metabolic adaptations of Methanobrevibacter smithii to the human gut.</title>
        <authorList>
            <person name="Samuel B.S."/>
            <person name="Hansen E.E."/>
            <person name="Manchester J.K."/>
            <person name="Coutinho P.M."/>
            <person name="Henrissat B."/>
            <person name="Fulton R."/>
            <person name="Latreille P."/>
            <person name="Kim K."/>
            <person name="Wilson R.K."/>
            <person name="Gordon J.I."/>
        </authorList>
    </citation>
    <scope>NUCLEOTIDE SEQUENCE [LARGE SCALE GENOMIC DNA]</scope>
    <source>
        <strain evidence="4">ATCC 35061 / DSM 861 / OCM 144 / PS</strain>
    </source>
</reference>
<keyword evidence="4" id="KW-1185">Reference proteome</keyword>
<dbReference type="AlphaFoldDB" id="A5ULE4"/>
<dbReference type="Proteomes" id="UP000001992">
    <property type="component" value="Chromosome"/>
</dbReference>
<gene>
    <name evidence="3" type="ordered locus">Msm_0817</name>
</gene>
<dbReference type="Pfam" id="PF08350">
    <property type="entry name" value="FilR1_middle"/>
    <property type="match status" value="1"/>
</dbReference>
<name>A5ULE4_METS3</name>
<organism evidence="3 4">
    <name type="scientific">Methanobrevibacter smithii (strain ATCC 35061 / DSM 861 / OCM 144 / PS)</name>
    <dbReference type="NCBI Taxonomy" id="420247"/>
    <lineage>
        <taxon>Archaea</taxon>
        <taxon>Methanobacteriati</taxon>
        <taxon>Methanobacteriota</taxon>
        <taxon>Methanomada group</taxon>
        <taxon>Methanobacteria</taxon>
        <taxon>Methanobacteriales</taxon>
        <taxon>Methanobacteriaceae</taxon>
        <taxon>Methanobrevibacter</taxon>
    </lineage>
</organism>
<dbReference type="RefSeq" id="WP_011954107.1">
    <property type="nucleotide sequence ID" value="NC_009515.1"/>
</dbReference>
<dbReference type="KEGG" id="msi:Msm_0817"/>
<dbReference type="PIRSF" id="PIRSF006692">
    <property type="entry name" value="TF_HTH_AF0396_prd"/>
    <property type="match status" value="1"/>
</dbReference>
<dbReference type="PATRIC" id="fig|420247.28.peg.814"/>